<evidence type="ECO:0000256" key="7">
    <source>
        <dbReference type="SAM" id="MobiDB-lite"/>
    </source>
</evidence>
<feature type="region of interest" description="Disordered" evidence="7">
    <location>
        <begin position="60"/>
        <end position="79"/>
    </location>
</feature>
<dbReference type="STRING" id="2082308.A0A2K1QH21"/>
<keyword evidence="4 5" id="KW-0443">Lipid metabolism</keyword>
<keyword evidence="10" id="KW-1185">Reference proteome</keyword>
<dbReference type="GO" id="GO:0006641">
    <property type="term" value="P:triglyceride metabolic process"/>
    <property type="evidence" value="ECO:0007669"/>
    <property type="project" value="UniProtKB-ARBA"/>
</dbReference>
<dbReference type="Pfam" id="PF11815">
    <property type="entry name" value="DUF3336"/>
    <property type="match status" value="1"/>
</dbReference>
<comment type="subcellular location">
    <subcellularLocation>
        <location evidence="6">Membrane</location>
        <topology evidence="6">Single-pass membrane protein</topology>
    </subcellularLocation>
</comment>
<dbReference type="PANTHER" id="PTHR14226:SF10">
    <property type="entry name" value="TRIACYLGLYCEROL LIPASE 4-RELATED"/>
    <property type="match status" value="1"/>
</dbReference>
<comment type="similarity">
    <text evidence="6">Belongs to the PLPL family.</text>
</comment>
<comment type="caution">
    <text evidence="9">The sequence shown here is derived from an EMBL/GenBank/DDBJ whole genome shotgun (WGS) entry which is preliminary data.</text>
</comment>
<dbReference type="EC" id="3.1.1.-" evidence="6"/>
<feature type="short sequence motif" description="GXGXXG" evidence="5">
    <location>
        <begin position="232"/>
        <end position="237"/>
    </location>
</feature>
<dbReference type="PROSITE" id="PS51635">
    <property type="entry name" value="PNPLA"/>
    <property type="match status" value="1"/>
</dbReference>
<feature type="compositionally biased region" description="Low complexity" evidence="7">
    <location>
        <begin position="25"/>
        <end position="39"/>
    </location>
</feature>
<proteinExistence type="inferred from homology"/>
<dbReference type="InterPro" id="IPR021771">
    <property type="entry name" value="Triacylglycerol_lipase_N"/>
</dbReference>
<evidence type="ECO:0000256" key="5">
    <source>
        <dbReference type="PROSITE-ProRule" id="PRU01161"/>
    </source>
</evidence>
<comment type="function">
    <text evidence="1">Probable lipid hydrolase.</text>
</comment>
<dbReference type="AlphaFoldDB" id="A0A2K1QH21"/>
<feature type="active site" description="Nucleophile" evidence="5">
    <location>
        <position position="261"/>
    </location>
</feature>
<sequence>MDLLPDVFALRGSLGRGITGHTRSDSATTDATATTLSHDPAGLLSPLRRLLRGLRDTGDVVAQNADPETPPNPVNERPENRGYRIQVLRVKLDQARNYTEWLSAATELDALEGHDAWKLEEECHEYDVELIKARLREMDNVRISREQEKIMMLVRTGLTRNLGDMGSLLLYKHSRVGTKALIERYIESVLDTVDALVDITKNATGPMDPAFVLQELLLARQAFGRSALLLSGGGTFGMNHIGVVKSLFEANLLPRIISGASAGSIVSSVLCSKTDDEIPQFLKEFCYGDLEVFEKTGQETGLVSKAYRFLTKGSLFDISNLVAVMKQMLGDMTFQEAYNRTRRILNICVSTASLYELPRLLNYVTAPNVLIWSAVAASCSVPFVFSPGQLLTKDPRTGEEAPWNQSSQQWIDGSVENDIPIQRLSEMFNVNHFIVSQVNPHVVPFLEKDEKDMAKEAQRDETSMHSVSPSWAHMMTTLARDEAMHRLQVLQEFGIMPNVLSKIRSVVGQRYAGDITIFPKISYANFPYVLSNPDTAFMEAATLSGERATWPKLSEIRNHCAIELSIDDAVHQLMTCVAFGPNQLDDQSLMQLGYPLTQSAQRHRKKTRKSHYRTLRTSLDLPRLGLRSAPPATPHVQTPFTHKSKRPLKQSKSFVLPSPDASDEEDLHSFSHSEAGSTSDQEEDRDGTWDLSANDSSEEESDYRSPPSPEGPAMWPSKRLFPWASQPATPCVGSHSGRTPGMTSFPRAGAGSERNRRGHGGSAQNGGRVDSPAATQGELAGVARPSSPELRYKRLFHGQGGGLGGNERKRSKSSVGLETGWEKGKRKGLSFSLRRTGERVDGT</sequence>
<dbReference type="GO" id="GO:0004806">
    <property type="term" value="F:triacylglycerol lipase activity"/>
    <property type="evidence" value="ECO:0007669"/>
    <property type="project" value="InterPro"/>
</dbReference>
<gene>
    <name evidence="9" type="ORF">CAC42_6724</name>
</gene>
<feature type="compositionally biased region" description="Polar residues" evidence="7">
    <location>
        <begin position="670"/>
        <end position="679"/>
    </location>
</feature>
<dbReference type="InterPro" id="IPR016035">
    <property type="entry name" value="Acyl_Trfase/lysoPLipase"/>
</dbReference>
<dbReference type="Proteomes" id="UP000243797">
    <property type="component" value="Unassembled WGS sequence"/>
</dbReference>
<evidence type="ECO:0000259" key="8">
    <source>
        <dbReference type="PROSITE" id="PS51635"/>
    </source>
</evidence>
<dbReference type="SUPFAM" id="SSF52151">
    <property type="entry name" value="FabD/lysophospholipase-like"/>
    <property type="match status" value="1"/>
</dbReference>
<dbReference type="GO" id="GO:0016020">
    <property type="term" value="C:membrane"/>
    <property type="evidence" value="ECO:0007669"/>
    <property type="project" value="UniProtKB-SubCell"/>
</dbReference>
<feature type="domain" description="PNPLA" evidence="8">
    <location>
        <begin position="228"/>
        <end position="425"/>
    </location>
</feature>
<dbReference type="InterPro" id="IPR002641">
    <property type="entry name" value="PNPLA_dom"/>
</dbReference>
<dbReference type="PANTHER" id="PTHR14226">
    <property type="entry name" value="NEUROPATHY TARGET ESTERASE/SWISS CHEESE D.MELANOGASTER"/>
    <property type="match status" value="1"/>
</dbReference>
<dbReference type="FunCoup" id="A0A2K1QH21">
    <property type="interactions" value="121"/>
</dbReference>
<name>A0A2K1QH21_9PEZI</name>
<feature type="region of interest" description="Disordered" evidence="7">
    <location>
        <begin position="18"/>
        <end position="39"/>
    </location>
</feature>
<dbReference type="GO" id="GO:0016042">
    <property type="term" value="P:lipid catabolic process"/>
    <property type="evidence" value="ECO:0007669"/>
    <property type="project" value="UniProtKB-UniRule"/>
</dbReference>
<keyword evidence="3 5" id="KW-0442">Lipid degradation</keyword>
<feature type="active site" description="Proton acceptor" evidence="5">
    <location>
        <position position="412"/>
    </location>
</feature>
<evidence type="ECO:0000256" key="2">
    <source>
        <dbReference type="ARBA" id="ARBA00022801"/>
    </source>
</evidence>
<comment type="caution">
    <text evidence="5">Lacks conserved residue(s) required for the propagation of feature annotation.</text>
</comment>
<dbReference type="EMBL" id="NKHZ01000088">
    <property type="protein sequence ID" value="PNS14211.1"/>
    <property type="molecule type" value="Genomic_DNA"/>
</dbReference>
<keyword evidence="2 5" id="KW-0378">Hydrolase</keyword>
<dbReference type="Pfam" id="PF01734">
    <property type="entry name" value="Patatin"/>
    <property type="match status" value="1"/>
</dbReference>
<evidence type="ECO:0000313" key="10">
    <source>
        <dbReference type="Proteomes" id="UP000243797"/>
    </source>
</evidence>
<dbReference type="CDD" id="cd07230">
    <property type="entry name" value="Pat_TGL4-5_like"/>
    <property type="match status" value="1"/>
</dbReference>
<dbReference type="InterPro" id="IPR050301">
    <property type="entry name" value="NTE"/>
</dbReference>
<reference evidence="9 10" key="1">
    <citation type="submission" date="2017-06" db="EMBL/GenBank/DDBJ databases">
        <title>Draft genome sequence of a variant of Elsinoe murrayae.</title>
        <authorList>
            <person name="Cheng Q."/>
        </authorList>
    </citation>
    <scope>NUCLEOTIDE SEQUENCE [LARGE SCALE GENOMIC DNA]</scope>
    <source>
        <strain evidence="9 10">CQ-2017a</strain>
    </source>
</reference>
<accession>A0A2K1QH21</accession>
<comment type="function">
    <text evidence="6">Lipid hydrolase.</text>
</comment>
<feature type="short sequence motif" description="GXSXG" evidence="5">
    <location>
        <begin position="259"/>
        <end position="263"/>
    </location>
</feature>
<feature type="region of interest" description="Disordered" evidence="7">
    <location>
        <begin position="619"/>
        <end position="843"/>
    </location>
</feature>
<dbReference type="InParanoid" id="A0A2K1QH21"/>
<dbReference type="OrthoDB" id="10049244at2759"/>
<evidence type="ECO:0000256" key="1">
    <source>
        <dbReference type="ARBA" id="ARBA00002682"/>
    </source>
</evidence>
<evidence type="ECO:0000256" key="3">
    <source>
        <dbReference type="ARBA" id="ARBA00022963"/>
    </source>
</evidence>
<evidence type="ECO:0000313" key="9">
    <source>
        <dbReference type="EMBL" id="PNS14211.1"/>
    </source>
</evidence>
<evidence type="ECO:0000256" key="6">
    <source>
        <dbReference type="RuleBase" id="RU362055"/>
    </source>
</evidence>
<protein>
    <recommendedName>
        <fullName evidence="6">Patatin-like phospholipase domain-containing protein</fullName>
        <ecNumber evidence="6">3.1.1.-</ecNumber>
    </recommendedName>
</protein>
<organism evidence="9 10">
    <name type="scientific">Sphaceloma murrayae</name>
    <dbReference type="NCBI Taxonomy" id="2082308"/>
    <lineage>
        <taxon>Eukaryota</taxon>
        <taxon>Fungi</taxon>
        <taxon>Dikarya</taxon>
        <taxon>Ascomycota</taxon>
        <taxon>Pezizomycotina</taxon>
        <taxon>Dothideomycetes</taxon>
        <taxon>Dothideomycetidae</taxon>
        <taxon>Myriangiales</taxon>
        <taxon>Elsinoaceae</taxon>
        <taxon>Sphaceloma</taxon>
    </lineage>
</organism>
<dbReference type="Gene3D" id="3.40.1090.10">
    <property type="entry name" value="Cytosolic phospholipase A2 catalytic domain"/>
    <property type="match status" value="2"/>
</dbReference>
<evidence type="ECO:0000256" key="4">
    <source>
        <dbReference type="ARBA" id="ARBA00023098"/>
    </source>
</evidence>